<evidence type="ECO:0000313" key="3">
    <source>
        <dbReference type="Proteomes" id="UP000799423"/>
    </source>
</evidence>
<keyword evidence="3" id="KW-1185">Reference proteome</keyword>
<dbReference type="InterPro" id="IPR010730">
    <property type="entry name" value="HET"/>
</dbReference>
<evidence type="ECO:0000313" key="2">
    <source>
        <dbReference type="EMBL" id="KAF2844593.1"/>
    </source>
</evidence>
<dbReference type="PANTHER" id="PTHR33112">
    <property type="entry name" value="DOMAIN PROTEIN, PUTATIVE-RELATED"/>
    <property type="match status" value="1"/>
</dbReference>
<dbReference type="OrthoDB" id="2958217at2759"/>
<accession>A0A6A7ANE2</accession>
<feature type="non-terminal residue" evidence="2">
    <location>
        <position position="315"/>
    </location>
</feature>
<feature type="domain" description="Heterokaryon incompatibility" evidence="1">
    <location>
        <begin position="31"/>
        <end position="130"/>
    </location>
</feature>
<reference evidence="2" key="1">
    <citation type="submission" date="2020-01" db="EMBL/GenBank/DDBJ databases">
        <authorList>
            <consortium name="DOE Joint Genome Institute"/>
            <person name="Haridas S."/>
            <person name="Albert R."/>
            <person name="Binder M."/>
            <person name="Bloem J."/>
            <person name="Labutti K."/>
            <person name="Salamov A."/>
            <person name="Andreopoulos B."/>
            <person name="Baker S.E."/>
            <person name="Barry K."/>
            <person name="Bills G."/>
            <person name="Bluhm B.H."/>
            <person name="Cannon C."/>
            <person name="Castanera R."/>
            <person name="Culley D.E."/>
            <person name="Daum C."/>
            <person name="Ezra D."/>
            <person name="Gonzalez J.B."/>
            <person name="Henrissat B."/>
            <person name="Kuo A."/>
            <person name="Liang C."/>
            <person name="Lipzen A."/>
            <person name="Lutzoni F."/>
            <person name="Magnuson J."/>
            <person name="Mondo S."/>
            <person name="Nolan M."/>
            <person name="Ohm R."/>
            <person name="Pangilinan J."/>
            <person name="Park H.-J."/>
            <person name="Ramirez L."/>
            <person name="Alfaro M."/>
            <person name="Sun H."/>
            <person name="Tritt A."/>
            <person name="Yoshinaga Y."/>
            <person name="Zwiers L.-H."/>
            <person name="Turgeon B.G."/>
            <person name="Goodwin S.B."/>
            <person name="Spatafora J.W."/>
            <person name="Crous P.W."/>
            <person name="Grigoriev I.V."/>
        </authorList>
    </citation>
    <scope>NUCLEOTIDE SEQUENCE</scope>
    <source>
        <strain evidence="2">IPT5</strain>
    </source>
</reference>
<organism evidence="2 3">
    <name type="scientific">Plenodomus tracheiphilus IPT5</name>
    <dbReference type="NCBI Taxonomy" id="1408161"/>
    <lineage>
        <taxon>Eukaryota</taxon>
        <taxon>Fungi</taxon>
        <taxon>Dikarya</taxon>
        <taxon>Ascomycota</taxon>
        <taxon>Pezizomycotina</taxon>
        <taxon>Dothideomycetes</taxon>
        <taxon>Pleosporomycetidae</taxon>
        <taxon>Pleosporales</taxon>
        <taxon>Pleosporineae</taxon>
        <taxon>Leptosphaeriaceae</taxon>
        <taxon>Plenodomus</taxon>
    </lineage>
</organism>
<sequence>MKIPAKRVLDITDAAENLVRLVETTDLEGRYVALSHCWGHPSRHPLMTVHATLNDHMASILVEKLPQSFRDAITVCQHLGVKYIWIDCLCIIQVITFFLSWLAEAEKMADIYSKSYLTVAASRAYNSQHGFLFDFPADTVRYESTPLNRRAWCLQEWYLPKRLVEFAVSNLRLICLRSVETRFGKTSDERTKTRTIARGWGMRDEAFFRTLWESIRQDLFARDITRTSDKLPAMAGLAQMLEKRLFETPNHRYLAGLWSTRISEDLSWTVLEYDDTSTWIEGVPTWSWASTSNDSDIIYGRPSDTYVELIEARCT</sequence>
<dbReference type="EMBL" id="MU006371">
    <property type="protein sequence ID" value="KAF2844593.1"/>
    <property type="molecule type" value="Genomic_DNA"/>
</dbReference>
<proteinExistence type="predicted"/>
<gene>
    <name evidence="2" type="ORF">T440DRAFT_461904</name>
</gene>
<dbReference type="AlphaFoldDB" id="A0A6A7ANE2"/>
<dbReference type="Pfam" id="PF06985">
    <property type="entry name" value="HET"/>
    <property type="match status" value="1"/>
</dbReference>
<protein>
    <submittedName>
        <fullName evidence="2">HET-domain-containing protein</fullName>
    </submittedName>
</protein>
<dbReference type="Proteomes" id="UP000799423">
    <property type="component" value="Unassembled WGS sequence"/>
</dbReference>
<dbReference type="PANTHER" id="PTHR33112:SF16">
    <property type="entry name" value="HETEROKARYON INCOMPATIBILITY DOMAIN-CONTAINING PROTEIN"/>
    <property type="match status" value="1"/>
</dbReference>
<name>A0A6A7ANE2_9PLEO</name>
<evidence type="ECO:0000259" key="1">
    <source>
        <dbReference type="Pfam" id="PF06985"/>
    </source>
</evidence>